<reference evidence="7 8" key="1">
    <citation type="submission" date="2024-11" db="EMBL/GenBank/DDBJ databases">
        <title>Chromosome-level genome assembly of the freshwater bivalve Anodonta woodiana.</title>
        <authorList>
            <person name="Chen X."/>
        </authorList>
    </citation>
    <scope>NUCLEOTIDE SEQUENCE [LARGE SCALE GENOMIC DNA]</scope>
    <source>
        <strain evidence="7">MN2024</strain>
        <tissue evidence="7">Gills</tissue>
    </source>
</reference>
<feature type="disulfide bond" evidence="2">
    <location>
        <begin position="1340"/>
        <end position="1367"/>
    </location>
</feature>
<feature type="region of interest" description="Disordered" evidence="4">
    <location>
        <begin position="2890"/>
        <end position="2927"/>
    </location>
</feature>
<keyword evidence="5" id="KW-0472">Membrane</keyword>
<evidence type="ECO:0000256" key="3">
    <source>
        <dbReference type="PROSITE-ProRule" id="PRU00461"/>
    </source>
</evidence>
<dbReference type="EMBL" id="JBJQND010000001">
    <property type="protein sequence ID" value="KAL3890971.1"/>
    <property type="molecule type" value="Genomic_DNA"/>
</dbReference>
<feature type="repeat" description="LDL-receptor class B" evidence="3">
    <location>
        <begin position="1595"/>
        <end position="1640"/>
    </location>
</feature>
<evidence type="ECO:0000313" key="8">
    <source>
        <dbReference type="Proteomes" id="UP001634394"/>
    </source>
</evidence>
<gene>
    <name evidence="7" type="ORF">ACJMK2_003237</name>
</gene>
<feature type="repeat" description="LDL-receptor class B" evidence="3">
    <location>
        <begin position="2269"/>
        <end position="2312"/>
    </location>
</feature>
<dbReference type="SMART" id="SM00135">
    <property type="entry name" value="LY"/>
    <property type="match status" value="16"/>
</dbReference>
<sequence length="2927" mass="329395">TNDVCPNNFPGGVWVNCQYKVNETCTYQCLQGFIKDVKILNATCLSNGAWNRNTEKLCKRQCEMGIINGYLTSACSLVIGESCSFECEPGYKAVSNISTVTCQQNLEWTPEKPCEDVLCPITINNGIVNEAECNRQIYSECPYICNQGFDPNPKLNKVTCQINGTWSNDEEPYCLERKGLCINFFERGKLADDCHFNADETCAFECDRGFYKNLSITTNVTCTSAAQWNVELRFLCKEHDRGLIITARTGFSTKNIYTVPTTFEGTPKLDYIRFLHLKTETFLLSVDGDYELKQAYFYDANSKAIYKDSNFSIGLSGENVWAPVHMGTSDDYVKLAVDWISHNIYWTDPQYKWIMVQSLIGNNTSMYHVLIHENLEGPHALALDPIECLLFWSDIGPFTKIEVSSLSGRNRKSLISSNLMYPYSMAADYDTRRLYFIDSGRETVETVTYDGRDRNVLVKRRYSDYFDIAVHKDYLYVTDIYKNRLFFFNKTNGNESYKSLFDNYMRYAGVTVFRPDVQPTPGIAHCTNYGCEHICVTEKDGASCLCKEGYIIKQDMKTCSLNTEYFHRGLMYSNESSICIVDIRIVTSFIFNPNCVLKITGPQYMVLDTDQRQIFIANNTAIYAAKVDNPVLQRLTTHSGNMSGMAWDGYDRNLYWSEEDTGIIWRTSELSKITQIFMKDLTRPRDILVLPHERLILWISDRNGSTIESSKMDDSSHQVVLNSADLTNPSSISYDPYGKRIYFLDTFHTNMSTVRSCKPDGSNLYYFYITSKRLEKLEIYKGHLLFTAKGDNGTVLTSVSIDLRTVSASGVFSGVRNISAIKVFDETLRQNETGPCFTLNGECEQICIANGKWRICECTVGFKLAENGKTCISDPVKDNFILIPDTTHNAIYQMSLTNQSLQGISSKQTSSLTGVTYSPVHDLVIWGTYNYKILIMHLNGTGKNIFPVQSMSADSYVYALRFAVDYSTGNIYYTAVNYMHLHGTSSTINVISPEGKQRILLDGLDYPYGLVVYPSKGRMFYTDSGAESHLGQASMDGSQSTVVLDLSRDWPTELVIDYKTDVLYWVDYWDSSIRACRLDGTNYQTLFKFTDNTNPSGLAIYQDYILISTLEHSHIIQMNLSNPNETSIFANVQEVGTIKGINIYSSTIQKRNALCSDVNGGCSTFCFPTPGGSVCGCEEGVYLKRGNNKECSNVHVCNDTIPNGSLPINCNLDIGSTCNYYCDEPFRKNPSISNIQCLENGQWDADIDVLCTKATATCPNTFPGGGWDNCLYRVNETCTYNCFSGFHKNSQIKNATCGVDGAWNQNTEKLCRRKCDLDFDHVFVDYSCTLEIGDVCNFECEYGYKVASGVSTVTCQENGSWAPNEPCEEILCPNTIKNGKVDETLCDRRVYSECTFMCNKGFDINPDHNEAFCDRSGSWEKLDTPYCLERKGLCINFFENGKWADDCSFKADETCAFECKNGFNRNPNVTQNITCTLSAEWNLDLRLLCIENDRGLIVTIIERNNNEHLSTVAIDSDGKPRFDYVPSIYFPIDVELLSIEGDYTLHQAYMYDRYTQSIYRDSNFSFGASRQDLWTTLHRGLSKDNVKLAVDWISHNIYWTDPQYKWIVVQSLMGNDTSMHRVLIYDNLDGPHALAVDPLEALLFWSDIGKFTKIEVSSLSGSDRKTLIYSNLLRPYSIAADCAFRQLYFIDVGRETVEAVSYEGKDRKVVLKKRYSDFFDVAVFKDYLYVTDTLNDELYFFNKTDGKELQNSLSKDGIMYLGVTVFHPDAQNASVKAHCVSYDCEHICVTKRGGAICLCKDGYTLNKDKKTCSLSSEFFHRGLMFSNKSSICIVDIRVVTHFSYNPNCVLKINNTLYMVLDTDDRQIFIANNTAIYSASVDNLQLSRMIELSGTISGLAWDGYDKILYWTENNTGRMWRMSRESETAQVFLEGLENPRDILILPHERLVYWISGRNGSNIESCRMDRSNHQIVLDSADLMNPRSLSYDPQSKRIYILSNSTDGRSYIRSLQLDGSDLANFVSTDKTLEKLEIYKGHLLVTAKDDQGTLIMSYSIDLSRFTTSGIIEHAGHITAIKVFDEKFRQNETGPCFDLNGDCEQICISKEKSRICECIFGFKLSANGKTCTSDPIKDNFMLVIDSTHNDIYQINLTDQSVQGINVQGNFPQYGLTYSPVSGQVIWGIDESEISMMYLNGTGKQLLPLPSPDNNNINLIRLAVDYSTGNIYYAADSGQFYLTTESYIGIISPDGMHRVLITGLDDLHGLVLYPSKGLLFYTDNGYNSHLGQANMDGSQSAVLLNLESKWPTDLTVDYKSDYLYWIEYWNDRIEYCKLDGTNYNTLTTFRDTVLNGIAFFQDYLFIAASGHSTNVIKLKISNPNETAAFASHGELGTIDFITIYSSTVQNRNTFCSVNNGGCSTLCFPVPGGGICGCEDGVDLKEGSKTVCSNIPYCPEISKNIIVSTDCSRVNGSKCNFTCAEGYKTKPGVDTVLCNGDRYIPKEACVEIKCPGTFANGKWINCNFSIGTSCNYTCNYGYTRNDAVSQVECQINGNWKLANTDALCKTITCPKEFHQGRIVNTCERRIGQRCDYECIGYGYRKNENISKIECTQSGMWNSDTNSLCQQINCPKEIPNGVLLNDSNGQQCSTALGSRCGFACNNGFAKARNVDSLHCLLDGWAEDLQTLCTVPRCPEIINFFRVSTDCKRVNGSKCSFSCKNGYKKRPGIDTVVCNGEQYTPEDPCEAITCPKVFNQGIISPTCAGLVGQECDYECTGYGYKKDESIPTIECMASGMWDKDTDSLCQIQKVMSAALNSDVHPAAIAVGVVVGVSIIIVITLIIWKRKSIVSKFGMKKMQEEVISVPDMQMSTSFGAYDDGVYFHADYDNYIDHLTDSTSREEPRDLARSPKYNSMEPSTKYDSAMAIPRPRPKAN</sequence>
<feature type="repeat" description="LDL-receptor class B" evidence="3">
    <location>
        <begin position="1641"/>
        <end position="1684"/>
    </location>
</feature>
<evidence type="ECO:0000256" key="2">
    <source>
        <dbReference type="PROSITE-ProRule" id="PRU00302"/>
    </source>
</evidence>
<keyword evidence="2" id="KW-0768">Sushi</keyword>
<feature type="disulfide bond" evidence="2">
    <location>
        <begin position="87"/>
        <end position="114"/>
    </location>
</feature>
<feature type="transmembrane region" description="Helical" evidence="5">
    <location>
        <begin position="2815"/>
        <end position="2836"/>
    </location>
</feature>
<feature type="repeat" description="LDL-receptor class B" evidence="3">
    <location>
        <begin position="388"/>
        <end position="431"/>
    </location>
</feature>
<dbReference type="Pfam" id="PF00058">
    <property type="entry name" value="Ldl_recept_b"/>
    <property type="match status" value="1"/>
</dbReference>
<evidence type="ECO:0000313" key="7">
    <source>
        <dbReference type="EMBL" id="KAL3890971.1"/>
    </source>
</evidence>
<dbReference type="PROSITE" id="PS51120">
    <property type="entry name" value="LDLRB"/>
    <property type="match status" value="8"/>
</dbReference>
<dbReference type="InterPro" id="IPR000436">
    <property type="entry name" value="Sushi_SCR_CCP_dom"/>
</dbReference>
<feature type="domain" description="Sushi" evidence="6">
    <location>
        <begin position="1313"/>
        <end position="1369"/>
    </location>
</feature>
<dbReference type="PANTHER" id="PTHR46513">
    <property type="entry name" value="VITELLOGENIN RECEPTOR-LIKE PROTEIN-RELATED-RELATED"/>
    <property type="match status" value="1"/>
</dbReference>
<dbReference type="InterPro" id="IPR011042">
    <property type="entry name" value="6-blade_b-propeller_TolB-like"/>
</dbReference>
<dbReference type="PROSITE" id="PS50923">
    <property type="entry name" value="SUSHI"/>
    <property type="match status" value="7"/>
</dbReference>
<dbReference type="SMART" id="SM00032">
    <property type="entry name" value="CCP"/>
    <property type="match status" value="15"/>
</dbReference>
<dbReference type="SMART" id="SM00181">
    <property type="entry name" value="EGF"/>
    <property type="match status" value="6"/>
</dbReference>
<dbReference type="InterPro" id="IPR009030">
    <property type="entry name" value="Growth_fac_rcpt_cys_sf"/>
</dbReference>
<feature type="repeat" description="LDL-receptor class B" evidence="3">
    <location>
        <begin position="342"/>
        <end position="387"/>
    </location>
</feature>
<dbReference type="CDD" id="cd00033">
    <property type="entry name" value="CCP"/>
    <property type="match status" value="6"/>
</dbReference>
<keyword evidence="5" id="KW-0812">Transmembrane</keyword>
<dbReference type="SUPFAM" id="SSF57535">
    <property type="entry name" value="Complement control module/SCR domain"/>
    <property type="match status" value="7"/>
</dbReference>
<dbReference type="InterPro" id="IPR000033">
    <property type="entry name" value="LDLR_classB_rpt"/>
</dbReference>
<feature type="domain" description="Sushi" evidence="6">
    <location>
        <begin position="117"/>
        <end position="176"/>
    </location>
</feature>
<evidence type="ECO:0000256" key="4">
    <source>
        <dbReference type="SAM" id="MobiDB-lite"/>
    </source>
</evidence>
<feature type="repeat" description="LDL-receptor class B" evidence="3">
    <location>
        <begin position="1947"/>
        <end position="1991"/>
    </location>
</feature>
<feature type="repeat" description="LDL-receptor class B" evidence="3">
    <location>
        <begin position="1061"/>
        <end position="1104"/>
    </location>
</feature>
<feature type="domain" description="Sushi" evidence="6">
    <location>
        <begin position="2562"/>
        <end position="2621"/>
    </location>
</feature>
<evidence type="ECO:0000259" key="6">
    <source>
        <dbReference type="PROSITE" id="PS50923"/>
    </source>
</evidence>
<dbReference type="SUPFAM" id="SSF63825">
    <property type="entry name" value="YWTD domain"/>
    <property type="match status" value="5"/>
</dbReference>
<organism evidence="7 8">
    <name type="scientific">Sinanodonta woodiana</name>
    <name type="common">Chinese pond mussel</name>
    <name type="synonym">Anodonta woodiana</name>
    <dbReference type="NCBI Taxonomy" id="1069815"/>
    <lineage>
        <taxon>Eukaryota</taxon>
        <taxon>Metazoa</taxon>
        <taxon>Spiralia</taxon>
        <taxon>Lophotrochozoa</taxon>
        <taxon>Mollusca</taxon>
        <taxon>Bivalvia</taxon>
        <taxon>Autobranchia</taxon>
        <taxon>Heteroconchia</taxon>
        <taxon>Palaeoheterodonta</taxon>
        <taxon>Unionida</taxon>
        <taxon>Unionoidea</taxon>
        <taxon>Unionidae</taxon>
        <taxon>Unioninae</taxon>
        <taxon>Sinanodonta</taxon>
    </lineage>
</organism>
<dbReference type="SUPFAM" id="SSF57184">
    <property type="entry name" value="Growth factor receptor domain"/>
    <property type="match status" value="2"/>
</dbReference>
<proteinExistence type="predicted"/>
<feature type="compositionally biased region" description="Polar residues" evidence="4">
    <location>
        <begin position="2903"/>
        <end position="2913"/>
    </location>
</feature>
<feature type="non-terminal residue" evidence="7">
    <location>
        <position position="1"/>
    </location>
</feature>
<feature type="domain" description="Sushi" evidence="6">
    <location>
        <begin position="2503"/>
        <end position="2561"/>
    </location>
</feature>
<dbReference type="InterPro" id="IPR000742">
    <property type="entry name" value="EGF"/>
</dbReference>
<protein>
    <recommendedName>
        <fullName evidence="6">Sushi domain-containing protein</fullName>
    </recommendedName>
</protein>
<evidence type="ECO:0000256" key="1">
    <source>
        <dbReference type="ARBA" id="ARBA00023157"/>
    </source>
</evidence>
<comment type="caution">
    <text evidence="7">The sequence shown here is derived from an EMBL/GenBank/DDBJ whole genome shotgun (WGS) entry which is preliminary data.</text>
</comment>
<dbReference type="SUPFAM" id="SSF101898">
    <property type="entry name" value="NHL repeat"/>
    <property type="match status" value="1"/>
</dbReference>
<comment type="caution">
    <text evidence="2">Lacks conserved residue(s) required for the propagation of feature annotation.</text>
</comment>
<dbReference type="PANTHER" id="PTHR46513:SF13">
    <property type="entry name" value="EGF-LIKE DOMAIN-CONTAINING PROTEIN"/>
    <property type="match status" value="1"/>
</dbReference>
<feature type="domain" description="Sushi" evidence="6">
    <location>
        <begin position="1370"/>
        <end position="1429"/>
    </location>
</feature>
<evidence type="ECO:0000256" key="5">
    <source>
        <dbReference type="SAM" id="Phobius"/>
    </source>
</evidence>
<dbReference type="InterPro" id="IPR050778">
    <property type="entry name" value="Cueball_EGF_LRP_Nidogen"/>
</dbReference>
<dbReference type="Gene3D" id="2.10.70.10">
    <property type="entry name" value="Complement Module, domain 1"/>
    <property type="match status" value="6"/>
</dbReference>
<feature type="domain" description="Sushi" evidence="6">
    <location>
        <begin position="60"/>
        <end position="116"/>
    </location>
</feature>
<dbReference type="Gene3D" id="2.120.10.30">
    <property type="entry name" value="TolB, C-terminal domain"/>
    <property type="match status" value="6"/>
</dbReference>
<dbReference type="InterPro" id="IPR035976">
    <property type="entry name" value="Sushi/SCR/CCP_sf"/>
</dbReference>
<feature type="repeat" description="LDL-receptor class B" evidence="3">
    <location>
        <begin position="432"/>
        <end position="474"/>
    </location>
</feature>
<feature type="domain" description="Sushi" evidence="6">
    <location>
        <begin position="1189"/>
        <end position="1253"/>
    </location>
</feature>
<keyword evidence="1 2" id="KW-1015">Disulfide bond</keyword>
<dbReference type="Pfam" id="PF00084">
    <property type="entry name" value="Sushi"/>
    <property type="match status" value="7"/>
</dbReference>
<keyword evidence="8" id="KW-1185">Reference proteome</keyword>
<dbReference type="Proteomes" id="UP001634394">
    <property type="component" value="Unassembled WGS sequence"/>
</dbReference>
<accession>A0ABD3XZH6</accession>
<name>A0ABD3XZH6_SINWO</name>
<feature type="compositionally biased region" description="Basic and acidic residues" evidence="4">
    <location>
        <begin position="2890"/>
        <end position="2900"/>
    </location>
</feature>
<keyword evidence="5" id="KW-1133">Transmembrane helix</keyword>